<dbReference type="EMBL" id="JBFAKC010000017">
    <property type="protein sequence ID" value="MEV0711763.1"/>
    <property type="molecule type" value="Genomic_DNA"/>
</dbReference>
<dbReference type="Pfam" id="PF04248">
    <property type="entry name" value="NTP_transf_9"/>
    <property type="match status" value="2"/>
</dbReference>
<feature type="domain" description="DUF427" evidence="1">
    <location>
        <begin position="18"/>
        <end position="101"/>
    </location>
</feature>
<evidence type="ECO:0000313" key="3">
    <source>
        <dbReference type="Proteomes" id="UP001551695"/>
    </source>
</evidence>
<sequence length="250" mass="28233">MGDAQRGRVTLETGKKRVRVYLGGHLVADSIRPVLVWENPHYPTYYLPAADVFATLEASGTSKHSPSRGDGTGYDVVVAGITAENAALRYHDSPIPELQELVRLEWDAMDEWFEEDEPVYVHPRNPYSRVDILAGSRHIRVEIDGVTVADSRAARILFETGLPARYYLPLTDVRTDLLSTSDTHTSCPYKGNADYWNVRVGDTEYADYVWIYRTPVAESQKIAGLACFYNEKVDIYIDDVLQERPKTPFS</sequence>
<dbReference type="PANTHER" id="PTHR34310:SF9">
    <property type="entry name" value="BLR5716 PROTEIN"/>
    <property type="match status" value="1"/>
</dbReference>
<comment type="caution">
    <text evidence="2">The sequence shown here is derived from an EMBL/GenBank/DDBJ whole genome shotgun (WGS) entry which is preliminary data.</text>
</comment>
<dbReference type="Gene3D" id="2.170.150.40">
    <property type="entry name" value="Domain of unknown function (DUF427)"/>
    <property type="match status" value="2"/>
</dbReference>
<reference evidence="2 3" key="1">
    <citation type="submission" date="2024-06" db="EMBL/GenBank/DDBJ databases">
        <title>The Natural Products Discovery Center: Release of the First 8490 Sequenced Strains for Exploring Actinobacteria Biosynthetic Diversity.</title>
        <authorList>
            <person name="Kalkreuter E."/>
            <person name="Kautsar S.A."/>
            <person name="Yang D."/>
            <person name="Bader C.D."/>
            <person name="Teijaro C.N."/>
            <person name="Fluegel L."/>
            <person name="Davis C.M."/>
            <person name="Simpson J.R."/>
            <person name="Lauterbach L."/>
            <person name="Steele A.D."/>
            <person name="Gui C."/>
            <person name="Meng S."/>
            <person name="Li G."/>
            <person name="Viehrig K."/>
            <person name="Ye F."/>
            <person name="Su P."/>
            <person name="Kiefer A.F."/>
            <person name="Nichols A."/>
            <person name="Cepeda A.J."/>
            <person name="Yan W."/>
            <person name="Fan B."/>
            <person name="Jiang Y."/>
            <person name="Adhikari A."/>
            <person name="Zheng C.-J."/>
            <person name="Schuster L."/>
            <person name="Cowan T.M."/>
            <person name="Smanski M.J."/>
            <person name="Chevrette M.G."/>
            <person name="De Carvalho L.P.S."/>
            <person name="Shen B."/>
        </authorList>
    </citation>
    <scope>NUCLEOTIDE SEQUENCE [LARGE SCALE GENOMIC DNA]</scope>
    <source>
        <strain evidence="2 3">NPDC050403</strain>
    </source>
</reference>
<protein>
    <submittedName>
        <fullName evidence="2">DUF427 domain-containing protein</fullName>
    </submittedName>
</protein>
<dbReference type="PANTHER" id="PTHR34310">
    <property type="entry name" value="DUF427 DOMAIN PROTEIN (AFU_ORTHOLOGUE AFUA_3G02220)"/>
    <property type="match status" value="1"/>
</dbReference>
<organism evidence="2 3">
    <name type="scientific">Nocardia aurea</name>
    <dbReference type="NCBI Taxonomy" id="2144174"/>
    <lineage>
        <taxon>Bacteria</taxon>
        <taxon>Bacillati</taxon>
        <taxon>Actinomycetota</taxon>
        <taxon>Actinomycetes</taxon>
        <taxon>Mycobacteriales</taxon>
        <taxon>Nocardiaceae</taxon>
        <taxon>Nocardia</taxon>
    </lineage>
</organism>
<dbReference type="InterPro" id="IPR038694">
    <property type="entry name" value="DUF427_sf"/>
</dbReference>
<keyword evidence="3" id="KW-1185">Reference proteome</keyword>
<evidence type="ECO:0000259" key="1">
    <source>
        <dbReference type="Pfam" id="PF04248"/>
    </source>
</evidence>
<feature type="domain" description="DUF427" evidence="1">
    <location>
        <begin position="139"/>
        <end position="231"/>
    </location>
</feature>
<dbReference type="Proteomes" id="UP001551695">
    <property type="component" value="Unassembled WGS sequence"/>
</dbReference>
<dbReference type="RefSeq" id="WP_355087377.1">
    <property type="nucleotide sequence ID" value="NZ_JBEXKW010000032.1"/>
</dbReference>
<accession>A0ABV3G2B1</accession>
<name>A0ABV3G2B1_9NOCA</name>
<proteinExistence type="predicted"/>
<gene>
    <name evidence="2" type="ORF">AB0I48_29820</name>
</gene>
<evidence type="ECO:0000313" key="2">
    <source>
        <dbReference type="EMBL" id="MEV0711763.1"/>
    </source>
</evidence>
<dbReference type="InterPro" id="IPR007361">
    <property type="entry name" value="DUF427"/>
</dbReference>